<evidence type="ECO:0000313" key="6">
    <source>
        <dbReference type="EMBL" id="HGE67033.1"/>
    </source>
</evidence>
<dbReference type="PANTHER" id="PTHR10806">
    <property type="entry name" value="SIGNAL PEPTIDASE COMPLEX CATALYTIC SUBUNIT SEC11"/>
    <property type="match status" value="1"/>
</dbReference>
<keyword evidence="3 5" id="KW-1133">Transmembrane helix</keyword>
<dbReference type="InterPro" id="IPR019533">
    <property type="entry name" value="Peptidase_S26"/>
</dbReference>
<feature type="transmembrane region" description="Helical" evidence="5">
    <location>
        <begin position="7"/>
        <end position="31"/>
    </location>
</feature>
<evidence type="ECO:0000256" key="1">
    <source>
        <dbReference type="ARBA" id="ARBA00004370"/>
    </source>
</evidence>
<evidence type="ECO:0000256" key="5">
    <source>
        <dbReference type="SAM" id="Phobius"/>
    </source>
</evidence>
<comment type="caution">
    <text evidence="7">The sequence shown here is derived from an EMBL/GenBank/DDBJ whole genome shotgun (WGS) entry which is preliminary data.</text>
</comment>
<comment type="subcellular location">
    <subcellularLocation>
        <location evidence="1">Membrane</location>
    </subcellularLocation>
</comment>
<evidence type="ECO:0000313" key="7">
    <source>
        <dbReference type="EMBL" id="HGU58712.1"/>
    </source>
</evidence>
<evidence type="ECO:0000256" key="3">
    <source>
        <dbReference type="ARBA" id="ARBA00022989"/>
    </source>
</evidence>
<dbReference type="GO" id="GO:0004252">
    <property type="term" value="F:serine-type endopeptidase activity"/>
    <property type="evidence" value="ECO:0007669"/>
    <property type="project" value="InterPro"/>
</dbReference>
<organism evidence="7">
    <name type="scientific">Geoglobus ahangari</name>
    <dbReference type="NCBI Taxonomy" id="113653"/>
    <lineage>
        <taxon>Archaea</taxon>
        <taxon>Methanobacteriati</taxon>
        <taxon>Methanobacteriota</taxon>
        <taxon>Archaeoglobi</taxon>
        <taxon>Archaeoglobales</taxon>
        <taxon>Archaeoglobaceae</taxon>
        <taxon>Geoglobus</taxon>
    </lineage>
</organism>
<name>A0A7C4S6U1_9EURY</name>
<sequence length="179" mass="19537">MGLIKDLLSALIVVGIIALGGHLITGTWPFMVAIESGSMEPNMHIGDVVFLVSPEKKEIITFEEGAKTGYEKFGRYGDVIVYIPNGDSRRTPIIHRAIAYVEKGDPIPILVREGNQISLKLTNVKAPSDGYITQGDANSVPDQLAGVMPVKEEWVVGVAVFKIPYIGYVRVLISKIFLI</sequence>
<dbReference type="EMBL" id="DTAK01000004">
    <property type="protein sequence ID" value="HGU58712.1"/>
    <property type="molecule type" value="Genomic_DNA"/>
</dbReference>
<dbReference type="GO" id="GO:0006465">
    <property type="term" value="P:signal peptide processing"/>
    <property type="evidence" value="ECO:0007669"/>
    <property type="project" value="InterPro"/>
</dbReference>
<dbReference type="InterPro" id="IPR036286">
    <property type="entry name" value="LexA/Signal_pep-like_sf"/>
</dbReference>
<gene>
    <name evidence="7" type="ORF">ENT89_00550</name>
    <name evidence="6" type="ORF">ENX77_07980</name>
</gene>
<evidence type="ECO:0000256" key="2">
    <source>
        <dbReference type="ARBA" id="ARBA00022692"/>
    </source>
</evidence>
<keyword evidence="4 5" id="KW-0472">Membrane</keyword>
<protein>
    <submittedName>
        <fullName evidence="7">S26 family signal peptidase</fullName>
    </submittedName>
</protein>
<dbReference type="PANTHER" id="PTHR10806:SF6">
    <property type="entry name" value="SIGNAL PEPTIDASE COMPLEX CATALYTIC SUBUNIT SEC11"/>
    <property type="match status" value="1"/>
</dbReference>
<accession>A0A7C4S6U1</accession>
<dbReference type="EMBL" id="DTPI01000037">
    <property type="protein sequence ID" value="HGE67033.1"/>
    <property type="molecule type" value="Genomic_DNA"/>
</dbReference>
<proteinExistence type="predicted"/>
<dbReference type="CDD" id="cd06530">
    <property type="entry name" value="S26_SPase_I"/>
    <property type="match status" value="1"/>
</dbReference>
<reference evidence="7" key="1">
    <citation type="journal article" date="2020" name="mSystems">
        <title>Genome- and Community-Level Interaction Insights into Carbon Utilization and Element Cycling Functions of Hydrothermarchaeota in Hydrothermal Sediment.</title>
        <authorList>
            <person name="Zhou Z."/>
            <person name="Liu Y."/>
            <person name="Xu W."/>
            <person name="Pan J."/>
            <person name="Luo Z.H."/>
            <person name="Li M."/>
        </authorList>
    </citation>
    <scope>NUCLEOTIDE SEQUENCE [LARGE SCALE GENOMIC DNA]</scope>
    <source>
        <strain evidence="7">SpSt-62</strain>
        <strain evidence="6">SpSt-97</strain>
    </source>
</reference>
<dbReference type="AlphaFoldDB" id="A0A7C4S6U1"/>
<dbReference type="Gene3D" id="2.10.109.10">
    <property type="entry name" value="Umud Fragment, subunit A"/>
    <property type="match status" value="1"/>
</dbReference>
<dbReference type="SUPFAM" id="SSF51306">
    <property type="entry name" value="LexA/Signal peptidase"/>
    <property type="match status" value="1"/>
</dbReference>
<dbReference type="GO" id="GO:0016020">
    <property type="term" value="C:membrane"/>
    <property type="evidence" value="ECO:0007669"/>
    <property type="project" value="UniProtKB-SubCell"/>
</dbReference>
<keyword evidence="2 5" id="KW-0812">Transmembrane</keyword>
<dbReference type="InterPro" id="IPR001733">
    <property type="entry name" value="Peptidase_S26B"/>
</dbReference>
<evidence type="ECO:0000256" key="4">
    <source>
        <dbReference type="ARBA" id="ARBA00023136"/>
    </source>
</evidence>